<dbReference type="Pfam" id="PF00005">
    <property type="entry name" value="ABC_tran"/>
    <property type="match status" value="1"/>
</dbReference>
<evidence type="ECO:0000256" key="1">
    <source>
        <dbReference type="ARBA" id="ARBA00004651"/>
    </source>
</evidence>
<feature type="domain" description="ABC transmembrane type-1" evidence="9">
    <location>
        <begin position="20"/>
        <end position="302"/>
    </location>
</feature>
<organism evidence="10 11">
    <name type="scientific">Brachybacterium hainanense</name>
    <dbReference type="NCBI Taxonomy" id="1541174"/>
    <lineage>
        <taxon>Bacteria</taxon>
        <taxon>Bacillati</taxon>
        <taxon>Actinomycetota</taxon>
        <taxon>Actinomycetes</taxon>
        <taxon>Micrococcales</taxon>
        <taxon>Dermabacteraceae</taxon>
        <taxon>Brachybacterium</taxon>
    </lineage>
</organism>
<dbReference type="Gene3D" id="1.20.1560.10">
    <property type="entry name" value="ABC transporter type 1, transmembrane domain"/>
    <property type="match status" value="1"/>
</dbReference>
<protein>
    <submittedName>
        <fullName evidence="10">ABC transporter ATP-binding protein</fullName>
    </submittedName>
</protein>
<dbReference type="PROSITE" id="PS00211">
    <property type="entry name" value="ABC_TRANSPORTER_1"/>
    <property type="match status" value="1"/>
</dbReference>
<evidence type="ECO:0000259" key="9">
    <source>
        <dbReference type="PROSITE" id="PS50929"/>
    </source>
</evidence>
<feature type="transmembrane region" description="Helical" evidence="7">
    <location>
        <begin position="52"/>
        <end position="76"/>
    </location>
</feature>
<dbReference type="SMART" id="SM00382">
    <property type="entry name" value="AAA"/>
    <property type="match status" value="1"/>
</dbReference>
<dbReference type="InterPro" id="IPR003439">
    <property type="entry name" value="ABC_transporter-like_ATP-bd"/>
</dbReference>
<evidence type="ECO:0000256" key="4">
    <source>
        <dbReference type="ARBA" id="ARBA00022840"/>
    </source>
</evidence>
<evidence type="ECO:0000259" key="8">
    <source>
        <dbReference type="PROSITE" id="PS50893"/>
    </source>
</evidence>
<feature type="transmembrane region" description="Helical" evidence="7">
    <location>
        <begin position="130"/>
        <end position="151"/>
    </location>
</feature>
<dbReference type="Proteomes" id="UP001589793">
    <property type="component" value="Unassembled WGS sequence"/>
</dbReference>
<evidence type="ECO:0000256" key="2">
    <source>
        <dbReference type="ARBA" id="ARBA00022692"/>
    </source>
</evidence>
<evidence type="ECO:0000256" key="7">
    <source>
        <dbReference type="SAM" id="Phobius"/>
    </source>
</evidence>
<dbReference type="InterPro" id="IPR011527">
    <property type="entry name" value="ABC1_TM_dom"/>
</dbReference>
<keyword evidence="11" id="KW-1185">Reference proteome</keyword>
<keyword evidence="2 7" id="KW-0812">Transmembrane</keyword>
<comment type="subcellular location">
    <subcellularLocation>
        <location evidence="1">Cell membrane</location>
        <topology evidence="1">Multi-pass membrane protein</topology>
    </subcellularLocation>
</comment>
<name>A0ABV6RDL1_9MICO</name>
<feature type="transmembrane region" description="Helical" evidence="7">
    <location>
        <begin position="20"/>
        <end position="40"/>
    </location>
</feature>
<keyword evidence="6 7" id="KW-0472">Membrane</keyword>
<dbReference type="InterPro" id="IPR017871">
    <property type="entry name" value="ABC_transporter-like_CS"/>
</dbReference>
<evidence type="ECO:0000256" key="3">
    <source>
        <dbReference type="ARBA" id="ARBA00022741"/>
    </source>
</evidence>
<comment type="caution">
    <text evidence="10">The sequence shown here is derived from an EMBL/GenBank/DDBJ whole genome shotgun (WGS) entry which is preliminary data.</text>
</comment>
<keyword evidence="3" id="KW-0547">Nucleotide-binding</keyword>
<accession>A0ABV6RDL1</accession>
<dbReference type="Gene3D" id="3.40.50.300">
    <property type="entry name" value="P-loop containing nucleotide triphosphate hydrolases"/>
    <property type="match status" value="1"/>
</dbReference>
<dbReference type="InterPro" id="IPR036640">
    <property type="entry name" value="ABC1_TM_sf"/>
</dbReference>
<evidence type="ECO:0000256" key="5">
    <source>
        <dbReference type="ARBA" id="ARBA00022989"/>
    </source>
</evidence>
<dbReference type="RefSeq" id="WP_376980569.1">
    <property type="nucleotide sequence ID" value="NZ_JBHLSV010000011.1"/>
</dbReference>
<gene>
    <name evidence="10" type="ORF">ACFFF6_10875</name>
</gene>
<dbReference type="SUPFAM" id="SSF52540">
    <property type="entry name" value="P-loop containing nucleoside triphosphate hydrolases"/>
    <property type="match status" value="1"/>
</dbReference>
<dbReference type="PROSITE" id="PS50893">
    <property type="entry name" value="ABC_TRANSPORTER_2"/>
    <property type="match status" value="1"/>
</dbReference>
<dbReference type="CDD" id="cd18543">
    <property type="entry name" value="ABC_6TM_Rv0194_D1_like"/>
    <property type="match status" value="1"/>
</dbReference>
<evidence type="ECO:0000313" key="10">
    <source>
        <dbReference type="EMBL" id="MFC0674457.1"/>
    </source>
</evidence>
<dbReference type="PANTHER" id="PTHR43394:SF1">
    <property type="entry name" value="ATP-BINDING CASSETTE SUB-FAMILY B MEMBER 10, MITOCHONDRIAL"/>
    <property type="match status" value="1"/>
</dbReference>
<dbReference type="EMBL" id="JBHLSV010000011">
    <property type="protein sequence ID" value="MFC0674457.1"/>
    <property type="molecule type" value="Genomic_DNA"/>
</dbReference>
<reference evidence="10 11" key="1">
    <citation type="submission" date="2024-09" db="EMBL/GenBank/DDBJ databases">
        <authorList>
            <person name="Sun Q."/>
            <person name="Mori K."/>
        </authorList>
    </citation>
    <scope>NUCLEOTIDE SEQUENCE [LARGE SCALE GENOMIC DNA]</scope>
    <source>
        <strain evidence="10 11">CICC 10874</strain>
    </source>
</reference>
<keyword evidence="5 7" id="KW-1133">Transmembrane helix</keyword>
<dbReference type="PROSITE" id="PS50929">
    <property type="entry name" value="ABC_TM1F"/>
    <property type="match status" value="1"/>
</dbReference>
<dbReference type="InterPro" id="IPR003593">
    <property type="entry name" value="AAA+_ATPase"/>
</dbReference>
<feature type="transmembrane region" description="Helical" evidence="7">
    <location>
        <begin position="245"/>
        <end position="264"/>
    </location>
</feature>
<feature type="transmembrane region" description="Helical" evidence="7">
    <location>
        <begin position="157"/>
        <end position="177"/>
    </location>
</feature>
<dbReference type="InterPro" id="IPR027417">
    <property type="entry name" value="P-loop_NTPase"/>
</dbReference>
<dbReference type="Pfam" id="PF00664">
    <property type="entry name" value="ABC_membrane"/>
    <property type="match status" value="1"/>
</dbReference>
<dbReference type="PANTHER" id="PTHR43394">
    <property type="entry name" value="ATP-DEPENDENT PERMEASE MDL1, MITOCHONDRIAL"/>
    <property type="match status" value="1"/>
</dbReference>
<dbReference type="GO" id="GO:0005524">
    <property type="term" value="F:ATP binding"/>
    <property type="evidence" value="ECO:0007669"/>
    <property type="project" value="UniProtKB-KW"/>
</dbReference>
<evidence type="ECO:0000313" key="11">
    <source>
        <dbReference type="Proteomes" id="UP001589793"/>
    </source>
</evidence>
<dbReference type="SUPFAM" id="SSF90123">
    <property type="entry name" value="ABC transporter transmembrane region"/>
    <property type="match status" value="1"/>
</dbReference>
<proteinExistence type="predicted"/>
<dbReference type="InterPro" id="IPR039421">
    <property type="entry name" value="Type_1_exporter"/>
</dbReference>
<feature type="domain" description="ABC transporter" evidence="8">
    <location>
        <begin position="338"/>
        <end position="580"/>
    </location>
</feature>
<evidence type="ECO:0000256" key="6">
    <source>
        <dbReference type="ARBA" id="ARBA00023136"/>
    </source>
</evidence>
<keyword evidence="4 10" id="KW-0067">ATP-binding</keyword>
<sequence>MIATLARLWHTVRPIRFRLFLGLLSALVASLVALLIPQVLEMVVNRLDVSPTAAAVWTGAAIALGLGLVEAALIYLRRTFAVAPSTSVEKGIRVDFYRKVQHMPVAFHDAWGSGQLLSRMMSDISLIRRWIAFGMIMVVTNAVTIAVGLVLLFRSSVLLALIFLVAAIPVTIIAYGFNRRYATLSRLSQDQNGDLATTIEQSVQGIRVLKAFGRGPTALEGFTEQADELRRTEVRKATSMARFDMFMFMLPELALGTALLVGLFQTAEGNMNTGQLASYFATATLVIGPVRQLGNLLGQAVNTMTALDRHYEVMDEENTITSPEAPTALTPGAARGEIRLTGAHFRFADAPAHVGDVIDGVDLHVRPGETMALVGVTGSGKSTLLQLIPRLYDTTQGRITIDGIDVRDMSLTDLRTLTAVAFEDATLFSDSVRSNVLIGADQSLSPEEAEALLQLALETADAGFAHDLPLGVDTRIGEEGMSLSGGQRQRLALARAIAAQPAVLLLDDPLSALDTKTEERVTERLRSVLSGTTTLIVAHRTSTVALADRVALIDGGRITAVGTHQELMASSSRYRYVIANQAEEARRDRDIETLTGELELSAIRKAGEEVR</sequence>